<accession>Q46NM4</accession>
<dbReference type="PANTHER" id="PTHR43201">
    <property type="entry name" value="ACYL-COA SYNTHETASE"/>
    <property type="match status" value="1"/>
</dbReference>
<dbReference type="GO" id="GO:0006631">
    <property type="term" value="P:fatty acid metabolic process"/>
    <property type="evidence" value="ECO:0007669"/>
    <property type="project" value="TreeGrafter"/>
</dbReference>
<dbReference type="SUPFAM" id="SSF56801">
    <property type="entry name" value="Acetyl-CoA synthetase-like"/>
    <property type="match status" value="1"/>
</dbReference>
<dbReference type="Pfam" id="PF00501">
    <property type="entry name" value="AMP-binding"/>
    <property type="match status" value="1"/>
</dbReference>
<evidence type="ECO:0000256" key="1">
    <source>
        <dbReference type="ARBA" id="ARBA00006432"/>
    </source>
</evidence>
<dbReference type="InterPro" id="IPR000873">
    <property type="entry name" value="AMP-dep_synth/lig_dom"/>
</dbReference>
<dbReference type="OrthoDB" id="9766486at2"/>
<dbReference type="PANTHER" id="PTHR43201:SF5">
    <property type="entry name" value="MEDIUM-CHAIN ACYL-COA LIGASE ACSF2, MITOCHONDRIAL"/>
    <property type="match status" value="1"/>
</dbReference>
<dbReference type="Gene3D" id="3.40.50.12780">
    <property type="entry name" value="N-terminal domain of ligase-like"/>
    <property type="match status" value="1"/>
</dbReference>
<dbReference type="GO" id="GO:0031956">
    <property type="term" value="F:medium-chain fatty acid-CoA ligase activity"/>
    <property type="evidence" value="ECO:0007669"/>
    <property type="project" value="TreeGrafter"/>
</dbReference>
<protein>
    <submittedName>
        <fullName evidence="5">AMP-dependent synthetase and ligase</fullName>
    </submittedName>
</protein>
<organism evidence="5">
    <name type="scientific">Cupriavidus pinatubonensis (strain JMP 134 / LMG 1197)</name>
    <name type="common">Cupriavidus necator (strain JMP 134)</name>
    <dbReference type="NCBI Taxonomy" id="264198"/>
    <lineage>
        <taxon>Bacteria</taxon>
        <taxon>Pseudomonadati</taxon>
        <taxon>Pseudomonadota</taxon>
        <taxon>Betaproteobacteria</taxon>
        <taxon>Burkholderiales</taxon>
        <taxon>Burkholderiaceae</taxon>
        <taxon>Cupriavidus</taxon>
    </lineage>
</organism>
<dbReference type="InterPro" id="IPR042099">
    <property type="entry name" value="ANL_N_sf"/>
</dbReference>
<evidence type="ECO:0000259" key="4">
    <source>
        <dbReference type="Pfam" id="PF13193"/>
    </source>
</evidence>
<dbReference type="HOGENOM" id="CLU_000022_59_0_4"/>
<evidence type="ECO:0000256" key="2">
    <source>
        <dbReference type="ARBA" id="ARBA00022598"/>
    </source>
</evidence>
<keyword evidence="2 5" id="KW-0436">Ligase</keyword>
<evidence type="ECO:0000259" key="3">
    <source>
        <dbReference type="Pfam" id="PF00501"/>
    </source>
</evidence>
<keyword evidence="5" id="KW-0614">Plasmid</keyword>
<name>Q46NM4_CUPPJ</name>
<dbReference type="eggNOG" id="COG0318">
    <property type="taxonomic scope" value="Bacteria"/>
</dbReference>
<dbReference type="InterPro" id="IPR025110">
    <property type="entry name" value="AMP-bd_C"/>
</dbReference>
<dbReference type="InterPro" id="IPR020845">
    <property type="entry name" value="AMP-binding_CS"/>
</dbReference>
<geneLocation type="plasmid" evidence="5">
    <name>megaplasmid</name>
</geneLocation>
<reference evidence="5" key="1">
    <citation type="submission" date="2005-08" db="EMBL/GenBank/DDBJ databases">
        <title>Complete sequence of a megaplasmid of Ralstonia eutropha JMP134.</title>
        <authorList>
            <person name="Copeland A."/>
            <person name="Lucas S."/>
            <person name="Lapidus A."/>
            <person name="Barry K."/>
            <person name="Detter J.C."/>
            <person name="Glavina T."/>
            <person name="Hammon N."/>
            <person name="Israni S."/>
            <person name="Pitluck S."/>
            <person name="Goltsman E."/>
            <person name="Martinez M."/>
            <person name="Vergez L."/>
            <person name="Larimer F."/>
            <person name="Land M."/>
            <person name="Lykidis A."/>
            <person name="Richardson P."/>
        </authorList>
    </citation>
    <scope>NUCLEOTIDE SEQUENCE [LARGE SCALE GENOMIC DNA]</scope>
    <source>
        <strain evidence="5">JMP134</strain>
        <strain evidence="5">megaplasmid</strain>
    </source>
</reference>
<dbReference type="KEGG" id="reu:Reut_C5887"/>
<proteinExistence type="inferred from homology"/>
<feature type="domain" description="AMP-dependent synthetase/ligase" evidence="3">
    <location>
        <begin position="10"/>
        <end position="368"/>
    </location>
</feature>
<sequence length="517" mass="56344">MLDLGRTFLQSVERSPSAPAIVDGDLLLTYEQWLARIRCVAAGLHELGLRHGDRLLAILQNRWEAATLHWACQFAGVVIVPLNWRAKPDELDYCVRDAGARALVFEPVSADAVLESPAAQEIPCIALDHAPGGSLSFDTLLDVTPRPDSTLAAADDISLMLYTSGTTGRPKGVPRRHRQERAAALAHVAQNLYRRGERTLGVMPLYHTMGVRSLLAMALVDGLFVCVRRWSPSQAQQAITDHRVSCLYLVPTLYHDLLAAPGFDSMGVRTVTKLGFAGAAMSDGLLSRLEQAFRPELFVNHYGSSEVYTFSIEQRAGRKPGSAGRAGLNTRLRVVRLDATSPEAVTASGEEGQIIADLRGDEAFEGYWNRDDANAKSLHEGWYFTGDIGYFDADGDLFVTGRVDDMIISGGENISPADIESVLSLHPAVDEVAVAGLPDLRWGQKVVAFVKPRGCVDAQALDTFCRGSDLVNFKRPRDYVFVADLPKSPVGKILRRKLSAGEYTSLSSPSSNVPTKE</sequence>
<gene>
    <name evidence="5" type="ordered locus">Reut_C5887</name>
</gene>
<dbReference type="InterPro" id="IPR045851">
    <property type="entry name" value="AMP-bd_C_sf"/>
</dbReference>
<dbReference type="AlphaFoldDB" id="Q46NM4"/>
<feature type="domain" description="AMP-binding enzyme C-terminal" evidence="4">
    <location>
        <begin position="419"/>
        <end position="492"/>
    </location>
</feature>
<dbReference type="Pfam" id="PF13193">
    <property type="entry name" value="AMP-binding_C"/>
    <property type="match status" value="1"/>
</dbReference>
<dbReference type="Gene3D" id="3.30.300.30">
    <property type="match status" value="1"/>
</dbReference>
<evidence type="ECO:0000313" key="5">
    <source>
        <dbReference type="EMBL" id="AAZ65230.1"/>
    </source>
</evidence>
<dbReference type="PROSITE" id="PS00455">
    <property type="entry name" value="AMP_BINDING"/>
    <property type="match status" value="1"/>
</dbReference>
<dbReference type="EMBL" id="CP000092">
    <property type="protein sequence ID" value="AAZ65230.1"/>
    <property type="molecule type" value="Genomic_DNA"/>
</dbReference>
<comment type="similarity">
    <text evidence="1">Belongs to the ATP-dependent AMP-binding enzyme family.</text>
</comment>